<sequence length="677" mass="76957">MTAKRKSKKRPASKVSDPVNLFRSLASAITSSQVSQKPILKRLLCLLGPLSLTQPTNWENCDIASHHWNIKFRGEKVDLINFDDVCFLSDVLFTELDRSLESLFATLFKQKAETCPTFESTEDSIELASLFLKCCMKIMSLLVAKQELVLEKAKTLLSILGRLIRARNGDCSFVFTHDGSLDPRHTFLCTGIEVFMDEILVNKSISDLLFVVDSAFSSCRLFSKHDRAGVVQIVSAHFIIATSDEKTNQMCVERLYWKKGNAFRTPQISLSAAVSLLLNPVMFSAPKMIHAYVVLLVSDAIGICSHPCFKGLDLQLIDHYIDAFEKSVVLYKRHMSKSENGLSGKFGFLTSKSRVAFEHRLLPSTLAKVNDVTQQLKDSWDSYQSDNAKRENNELVAYSVAYAKESLCVFDSSCSESMLSQTLSILGCVILRASSDDVMDSVLEKYNTSSMEDLYLLASTLKFMTCSMLQAIRVLRNWNWHEAGGDVRACKEYKAMMDVVQRFEQFNIHMPCQSFLRDRMESYPHRSKWMLMHFSGLLSKGVTWKHLGIQLVTQKTRHRLYYPVVPKTWLLLVKLTRKVSEAKGPENGSDSGVGVEEETCNGERFLWCMAGKGNVTKTDVDELADFIACDPGKDYSDWLKGRERFRNQRWKSDKIAKERWNKKQKAWRENRGRGSKS</sequence>
<dbReference type="ExpressionAtlas" id="Q9SZS6">
    <property type="expression patterns" value="baseline and differential"/>
</dbReference>
<name>Q9SZS6_ARATH</name>
<protein>
    <submittedName>
        <fullName evidence="4">Uncharacterized protein AT4g27510</fullName>
    </submittedName>
    <submittedName>
        <fullName evidence="3">Uncharacterized protein F27G19.110</fullName>
    </submittedName>
</protein>
<reference evidence="4" key="4">
    <citation type="submission" date="2000-03" db="EMBL/GenBank/DDBJ databases">
        <authorList>
            <person name="Hilbert H."/>
            <person name="Braun M."/>
            <person name="Holzer E."/>
            <person name="Brandt A."/>
            <person name="Duesterhoeft A."/>
            <person name="Mewes H.W."/>
            <person name="Lemcke K."/>
            <person name="Mayer K.F.X."/>
        </authorList>
    </citation>
    <scope>NUCLEOTIDE SEQUENCE</scope>
</reference>
<dbReference type="EMBL" id="AL078467">
    <property type="protein sequence ID" value="CAB43883.1"/>
    <property type="molecule type" value="Genomic_DNA"/>
</dbReference>
<dbReference type="EMBL" id="AL161571">
    <property type="protein sequence ID" value="CAB81401.1"/>
    <property type="molecule type" value="Genomic_DNA"/>
</dbReference>
<reference evidence="3" key="2">
    <citation type="submission" date="1999-05" db="EMBL/GenBank/DDBJ databases">
        <authorList>
            <person name="EU Arabidopsis sequencing project"/>
        </authorList>
    </citation>
    <scope>NUCLEOTIDE SEQUENCE</scope>
</reference>
<evidence type="ECO:0000256" key="1">
    <source>
        <dbReference type="SAM" id="MobiDB-lite"/>
    </source>
</evidence>
<proteinExistence type="predicted"/>
<evidence type="ECO:0000313" key="3">
    <source>
        <dbReference type="EMBL" id="CAB43883.1"/>
    </source>
</evidence>
<evidence type="ECO:0000259" key="2">
    <source>
        <dbReference type="Pfam" id="PF25104"/>
    </source>
</evidence>
<dbReference type="AlphaFoldDB" id="Q9SZS6"/>
<dbReference type="Pfam" id="PF25104">
    <property type="entry name" value="DUF7812"/>
    <property type="match status" value="1"/>
</dbReference>
<reference evidence="3" key="3">
    <citation type="submission" date="1999-06" db="EMBL/GenBank/DDBJ databases">
        <authorList>
            <person name="Bevan M."/>
            <person name="Hilbert H."/>
            <person name="Braun M."/>
            <person name="Holzer E."/>
            <person name="Brandt A."/>
            <person name="Duesterhoeft A."/>
            <person name="Bancroft I."/>
            <person name="Mewes H.W."/>
            <person name="Mayer K.F.X."/>
            <person name="Lemcke K."/>
            <person name="Mannhaupt G."/>
            <person name="Schueller C."/>
        </authorList>
    </citation>
    <scope>NUCLEOTIDE SEQUENCE</scope>
</reference>
<feature type="region of interest" description="Disordered" evidence="1">
    <location>
        <begin position="658"/>
        <end position="677"/>
    </location>
</feature>
<gene>
    <name evidence="3" type="primary">F27G19.110</name>
    <name evidence="4" type="ordered locus">At4g27510</name>
</gene>
<dbReference type="InterPro" id="IPR056714">
    <property type="entry name" value="DUF7812"/>
</dbReference>
<evidence type="ECO:0000313" key="4">
    <source>
        <dbReference type="EMBL" id="CAB81401.1"/>
    </source>
</evidence>
<dbReference type="PANTHER" id="PTHR36786">
    <property type="entry name" value="2-ISOPROPYLMALATE SYNTHASE"/>
    <property type="match status" value="1"/>
</dbReference>
<feature type="domain" description="DUF7812" evidence="2">
    <location>
        <begin position="130"/>
        <end position="540"/>
    </location>
</feature>
<accession>Q9SZS6</accession>
<organism evidence="3">
    <name type="scientific">Arabidopsis thaliana</name>
    <name type="common">Mouse-ear cress</name>
    <dbReference type="NCBI Taxonomy" id="3702"/>
    <lineage>
        <taxon>Eukaryota</taxon>
        <taxon>Viridiplantae</taxon>
        <taxon>Streptophyta</taxon>
        <taxon>Embryophyta</taxon>
        <taxon>Tracheophyta</taxon>
        <taxon>Spermatophyta</taxon>
        <taxon>Magnoliopsida</taxon>
        <taxon>eudicotyledons</taxon>
        <taxon>Gunneridae</taxon>
        <taxon>Pentapetalae</taxon>
        <taxon>rosids</taxon>
        <taxon>malvids</taxon>
        <taxon>Brassicales</taxon>
        <taxon>Brassicaceae</taxon>
        <taxon>Camelineae</taxon>
        <taxon>Arabidopsis</taxon>
    </lineage>
</organism>
<dbReference type="PANTHER" id="PTHR36786:SF1">
    <property type="entry name" value="2-ISOPROPYLMALATE SYNTHASE"/>
    <property type="match status" value="1"/>
</dbReference>
<reference key="1">
    <citation type="journal article" date="1999" name="Nature">
        <title>Sequence and analysis of chromosome 4 of the plant Arabidopsis thaliana.</title>
        <authorList>
            <consortium name="EU"/>
            <consortium name="CSHL and WU Arabidopsis Sequencing Project"/>
            <person name="Mayer K."/>
            <person name="Schuller C."/>
            <person name="Wambutt R."/>
            <person name="Murphy G."/>
            <person name="Volckaert G."/>
            <person name="Pohl T."/>
            <person name="Dusterhoft A."/>
            <person name="Stiekema W."/>
            <person name="Entian K.D."/>
            <person name="Terryn N."/>
            <person name="Harris B."/>
            <person name="Ansorge W."/>
            <person name="Brandt P."/>
            <person name="Grivell L."/>
            <person name="Rieger M."/>
            <person name="Weichselgartner M."/>
            <person name="de Simone V."/>
            <person name="Obermaier B."/>
            <person name="Mache R."/>
            <person name="Muller M."/>
            <person name="Kreis M."/>
            <person name="Delseny M."/>
            <person name="Puigdomenech P."/>
            <person name="Watson M."/>
            <person name="Schmidtheini T."/>
            <person name="Reichert B."/>
            <person name="Portatelle D."/>
            <person name="Perez-Alonso M."/>
            <person name="Boutry M."/>
            <person name="Bancroft I."/>
            <person name="Vos P."/>
            <person name="Hoheisel J."/>
            <person name="Zimmermann W."/>
            <person name="Wedler H."/>
            <person name="Ridley P."/>
            <person name="Langham S.A."/>
            <person name="McCullagh B."/>
            <person name="Bilham L."/>
            <person name="Robben J."/>
            <person name="Van der Schueren J."/>
            <person name="Grymonprez B."/>
            <person name="Chuang Y.J."/>
            <person name="Vandenbussche F."/>
            <person name="Braeken M."/>
            <person name="Weltjens I."/>
            <person name="Voet M."/>
            <person name="Bastiaens I."/>
            <person name="Aert R."/>
            <person name="Defoor E."/>
            <person name="Weitzenegger T."/>
            <person name="Bothe G."/>
            <person name="Ramsperger U."/>
            <person name="Hilbert H."/>
            <person name="Braun M."/>
            <person name="Holzer E."/>
            <person name="Brandt A."/>
            <person name="Peters S."/>
            <person name="van Staveren M."/>
            <person name="Dirske W."/>
            <person name="Mooijman P."/>
            <person name="Klein Lankhorst R."/>
            <person name="Rose M."/>
            <person name="Hauf J."/>
            <person name="Kotter P."/>
            <person name="Berneiser S."/>
            <person name="Hempel S."/>
            <person name="Feldpausch M."/>
            <person name="Lamberth S."/>
            <person name="Van den Daele H."/>
            <person name="De Keyser A."/>
            <person name="Buysshaert C."/>
            <person name="Gielen J."/>
            <person name="Villarroel R."/>
            <person name="De Clercq R."/>
            <person name="Van Montagu M."/>
            <person name="Rogers J."/>
            <person name="Cronin A."/>
            <person name="Quail M."/>
            <person name="Bray-Allen S."/>
            <person name="Clark L."/>
            <person name="Doggett J."/>
            <person name="Hall S."/>
            <person name="Kay M."/>
            <person name="Lennard N."/>
            <person name="McLay K."/>
            <person name="Mayes R."/>
            <person name="Pettett A."/>
            <person name="Rajandream M.A."/>
            <person name="Lyne M."/>
            <person name="Benes V."/>
            <person name="Rechmann S."/>
            <person name="Borkova D."/>
            <person name="Blocker H."/>
            <person name="Scharfe M."/>
            <person name="Grimm M."/>
            <person name="Lohnert T.H."/>
            <person name="Dose S."/>
            <person name="de Haan M."/>
            <person name="Maarse A."/>
            <person name="Schafer M."/>
            <person name="Muller-Auer S."/>
            <person name="Gabel C."/>
            <person name="Fuchs M."/>
            <person name="Fartmann B."/>
            <person name="Granderath K."/>
            <person name="Dauner D."/>
            <person name="Herzl A."/>
            <person name="Neumann S."/>
            <person name="Argiriou A."/>
            <person name="Vitale D."/>
            <person name="Liguori R."/>
            <person name="Piravandi E."/>
            <person name="Massenet O."/>
            <person name="Quigley F."/>
            <person name="Clabauld G."/>
            <person name="Mundlein A."/>
            <person name="Felber R."/>
            <person name="Schnabl S."/>
            <person name="Hiller R."/>
            <person name="Schmidt W."/>
            <person name="Lecharny A."/>
            <person name="Aubourg S."/>
            <person name="Chefdor F."/>
            <person name="Cooke R."/>
            <person name="Berger C."/>
            <person name="Montfort A."/>
            <person name="Casacuberta E."/>
            <person name="Gibbons T."/>
            <person name="Weber N."/>
            <person name="Vandenbol M."/>
            <person name="Bargues M."/>
            <person name="Terol J."/>
            <person name="Torres A."/>
            <person name="Perez-Perez A."/>
            <person name="Purnelle B."/>
            <person name="Bent E."/>
            <person name="Johnson S."/>
            <person name="Tacon D."/>
            <person name="Jesse T."/>
            <person name="Heijnen L."/>
            <person name="Schwarz S."/>
            <person name="Scholler P."/>
            <person name="Heber S."/>
            <person name="Francs P."/>
            <person name="Bielke C."/>
            <person name="Frishman D."/>
            <person name="Haase D."/>
            <person name="Lemcke K."/>
            <person name="Mewes H.W."/>
            <person name="Stocker S."/>
            <person name="Zaccaria P."/>
            <person name="Bevan M."/>
            <person name="Wilson R.K."/>
            <person name="de la Bastide M."/>
            <person name="Habermann K."/>
            <person name="Parnell L."/>
            <person name="Dedhia N."/>
            <person name="Gnoj L."/>
            <person name="Schutz K."/>
            <person name="Huang E."/>
            <person name="Spiegel L."/>
            <person name="Sehkon M."/>
            <person name="Murray J."/>
            <person name="Sheet P."/>
            <person name="Cordes M."/>
            <person name="Abu-Threideh J."/>
            <person name="Stoneking T."/>
            <person name="Kalicki J."/>
            <person name="Graves T."/>
            <person name="Harmon G."/>
            <person name="Edwards J."/>
            <person name="Latreille P."/>
            <person name="Courtney L."/>
            <person name="Cloud J."/>
            <person name="Abbott A."/>
            <person name="Scott K."/>
            <person name="Johnson D."/>
            <person name="Minx P."/>
            <person name="Bentley D."/>
            <person name="Fulton B."/>
            <person name="Miller N."/>
            <person name="Greco T."/>
            <person name="Kemp K."/>
            <person name="Kramer J."/>
            <person name="Fulton L."/>
            <person name="Mardis E."/>
            <person name="Dante M."/>
            <person name="Pepin K."/>
            <person name="Hillier L."/>
            <person name="Nelson J."/>
            <person name="Spieth J."/>
            <person name="Ryan E."/>
            <person name="Andrews S."/>
            <person name="Geisel C."/>
            <person name="Layman D."/>
            <person name="Du H."/>
            <person name="Ali J."/>
            <person name="Berghoff A."/>
            <person name="Jones K."/>
            <person name="Drone K."/>
            <person name="Cotton M."/>
            <person name="Joshu C."/>
            <person name="Antonoiu B."/>
            <person name="Zidanic M."/>
            <person name="Strong C."/>
            <person name="Sun H."/>
            <person name="Lamar B."/>
            <person name="Yordan C."/>
            <person name="Ma P."/>
            <person name="Zhong J."/>
            <person name="Preston R."/>
            <person name="Vil D."/>
            <person name="Shekher M."/>
            <person name="Matero A."/>
            <person name="Shah R."/>
            <person name="Swaby I.K."/>
            <person name="O'Shaughnessy A."/>
            <person name="Rodriguez M."/>
            <person name="Hoffmann J."/>
            <person name="Till S."/>
            <person name="Granat S."/>
            <person name="Shohdy N."/>
            <person name="Hasegawa A."/>
            <person name="Hameed A."/>
            <person name="Lodhi M."/>
            <person name="Johnson A."/>
            <person name="Chen E."/>
            <person name="Marra M."/>
            <person name="Martienssen R."/>
            <person name="McCombie W.R."/>
        </authorList>
    </citation>
    <scope>NUCLEOTIDE SEQUENCE [LARGE SCALE GENOMIC DNA]</scope>
    <source>
        <strain>cv. Columbia</strain>
    </source>
</reference>
<dbReference type="TAIR" id="AT4G27510"/>
<dbReference type="PIR" id="T08943">
    <property type="entry name" value="T08943"/>
</dbReference>